<organism evidence="2 3">
    <name type="scientific">Leptolyngbya boryana NIES-2135</name>
    <dbReference type="NCBI Taxonomy" id="1973484"/>
    <lineage>
        <taxon>Bacteria</taxon>
        <taxon>Bacillati</taxon>
        <taxon>Cyanobacteriota</taxon>
        <taxon>Cyanophyceae</taxon>
        <taxon>Leptolyngbyales</taxon>
        <taxon>Leptolyngbyaceae</taxon>
        <taxon>Leptolyngbya group</taxon>
        <taxon>Leptolyngbya</taxon>
    </lineage>
</organism>
<evidence type="ECO:0000259" key="1">
    <source>
        <dbReference type="Pfam" id="PF24728"/>
    </source>
</evidence>
<evidence type="ECO:0000313" key="3">
    <source>
        <dbReference type="Proteomes" id="UP000217895"/>
    </source>
</evidence>
<dbReference type="AlphaFoldDB" id="A0A1Z4JSV6"/>
<geneLocation type="plasmid" evidence="2">
    <name>plasmid2</name>
</geneLocation>
<dbReference type="Pfam" id="PF24728">
    <property type="entry name" value="DUF7680"/>
    <property type="match status" value="1"/>
</dbReference>
<dbReference type="InterPro" id="IPR056097">
    <property type="entry name" value="DUF7680"/>
</dbReference>
<sequence length="142" mass="15928">MQEFQLKVVPTDNNNFALELYQCAYKKAGEKKRSAAKRIGRLKGQGLVQARQAIYTCLKANNYDPKTLSQQRQTPYVLTEESGVNLALLFQTLQPLSKPERIANIAAGVQAMSNEEAHYWFAKVSNGKRSQALRAIRVLLGD</sequence>
<name>A0A1Z4JSV6_LEPBY</name>
<protein>
    <recommendedName>
        <fullName evidence="1">DUF7680 domain-containing protein</fullName>
    </recommendedName>
</protein>
<dbReference type="Proteomes" id="UP000217895">
    <property type="component" value="Plasmid Plasmid2 dna"/>
</dbReference>
<keyword evidence="2" id="KW-0614">Plasmid</keyword>
<dbReference type="EMBL" id="AP018205">
    <property type="protein sequence ID" value="BAY59802.1"/>
    <property type="molecule type" value="Genomic_DNA"/>
</dbReference>
<accession>A0A1Z4JSV6</accession>
<reference evidence="2 3" key="1">
    <citation type="submission" date="2017-06" db="EMBL/GenBank/DDBJ databases">
        <title>Genome sequencing of cyanobaciteial culture collection at National Institute for Environmental Studies (NIES).</title>
        <authorList>
            <person name="Hirose Y."/>
            <person name="Shimura Y."/>
            <person name="Fujisawa T."/>
            <person name="Nakamura Y."/>
            <person name="Kawachi M."/>
        </authorList>
    </citation>
    <scope>NUCLEOTIDE SEQUENCE [LARGE SCALE GENOMIC DNA]</scope>
    <source>
        <strain evidence="2 3">NIES-2135</strain>
        <plasmid evidence="3">Plasmid Plasmid2 dna</plasmid>
    </source>
</reference>
<evidence type="ECO:0000313" key="2">
    <source>
        <dbReference type="EMBL" id="BAY59802.1"/>
    </source>
</evidence>
<feature type="domain" description="DUF7680" evidence="1">
    <location>
        <begin position="4"/>
        <end position="142"/>
    </location>
</feature>
<gene>
    <name evidence="2" type="ORF">NIES2135_66790</name>
</gene>
<keyword evidence="3" id="KW-1185">Reference proteome</keyword>
<proteinExistence type="predicted"/>